<dbReference type="Proteomes" id="UP000249135">
    <property type="component" value="Unassembled WGS sequence"/>
</dbReference>
<sequence>MSFDLDDRGADELDAIARRDGVPFGTGTEPGFFSGTGTAAVQGLARGMVAKPALLLGDAVTPMLRSTAQGVDQTLGTALDSWLLDQQRKNVQALDDLRVDPATTGFAGQVVGGLFDLGSSALLYSPEGAAILEGYGRRQELMSQGVDQGTATAVGAVSGAATYVGVKAPVTMGQQAVGRGALAVGQNVAYGAAISVPGGVAERGASRDILKAAGYPQQASMLEPYDRTAMAAEAALGALFSGGAAALQARSTVRAQAATDAALAVGTADHAARGTAPGMPADARSMAAHGNALSQAIDQVLRNEPVNVGDQLADTTFVRPASAAGADARAEAQLHVADLLPVPAAGAAPSVVSGFRPAAGAPRGVRNHNPGNIEAGATQWQGQTGSDGRFATFDTPEQGIRALARNLLTYQERHGLDTVHGIVNRWAPPGENNTTSYVAAVARAVGVGPADRLNLRDPQTLQSLAGAIIRHENGQNPYPDAVVRAGVDMALGGRTGEVLTERGMRVPFRYRLAEADRLVTSNDADLRANPAYPAELQPRDRTRDASEAQVARIAGNLRPELLAESARASDGAPIVGPDGVVESGNGRMLALGRAYAGERGAEYRAWLEGNADRFGLDAEDVRTMQRPVLVRERTGQVDRAEFARQANESAVAAMSPTEQARADASRIADLSGLVTAEDGTINQAQSAGFLRQFVQANVGPNDMGSVLQADGRISQSGLQRVRQAVFSKAYGDADLVAMLTESTDSNVRNVLAGLMRAAPAVARLQDLASAGARRPVELGAGLARAAREFASLRAQGQTVGQALEQTALFDGMAPDMQALLRGIAEHANAPKRLADMVGRLVDAVDALGDPRQRGLLDDASASNAIPDVAVRPDAGTQAQPADPTVRAAVEVAALTPDLRVPMEDGTELSAREVLTRAERDRQQAANDSAAFDAAINCFLRS</sequence>
<protein>
    <recommendedName>
        <fullName evidence="1">DdrB-like domain-containing protein</fullName>
    </recommendedName>
</protein>
<dbReference type="EMBL" id="QFPP01000010">
    <property type="protein sequence ID" value="PZQ77780.1"/>
    <property type="molecule type" value="Genomic_DNA"/>
</dbReference>
<organism evidence="2 3">
    <name type="scientific">Variovorax paradoxus</name>
    <dbReference type="NCBI Taxonomy" id="34073"/>
    <lineage>
        <taxon>Bacteria</taxon>
        <taxon>Pseudomonadati</taxon>
        <taxon>Pseudomonadota</taxon>
        <taxon>Betaproteobacteria</taxon>
        <taxon>Burkholderiales</taxon>
        <taxon>Comamonadaceae</taxon>
        <taxon>Variovorax</taxon>
    </lineage>
</organism>
<reference evidence="2 3" key="1">
    <citation type="submission" date="2017-08" db="EMBL/GenBank/DDBJ databases">
        <title>Infants hospitalized years apart are colonized by the same room-sourced microbial strains.</title>
        <authorList>
            <person name="Brooks B."/>
            <person name="Olm M.R."/>
            <person name="Firek B.A."/>
            <person name="Baker R."/>
            <person name="Thomas B.C."/>
            <person name="Morowitz M.J."/>
            <person name="Banfield J.F."/>
        </authorList>
    </citation>
    <scope>NUCLEOTIDE SEQUENCE [LARGE SCALE GENOMIC DNA]</scope>
    <source>
        <strain evidence="2">S2_005_003_R2_41</strain>
    </source>
</reference>
<dbReference type="Pfam" id="PF18763">
    <property type="entry name" value="ddrB-ParB"/>
    <property type="match status" value="1"/>
</dbReference>
<gene>
    <name evidence="2" type="ORF">DI563_02545</name>
</gene>
<evidence type="ECO:0000313" key="3">
    <source>
        <dbReference type="Proteomes" id="UP000249135"/>
    </source>
</evidence>
<comment type="caution">
    <text evidence="2">The sequence shown here is derived from an EMBL/GenBank/DDBJ whole genome shotgun (WGS) entry which is preliminary data.</text>
</comment>
<proteinExistence type="predicted"/>
<accession>A0A2W5SSQ7</accession>
<evidence type="ECO:0000259" key="1">
    <source>
        <dbReference type="Pfam" id="PF18763"/>
    </source>
</evidence>
<dbReference type="InterPro" id="IPR041398">
    <property type="entry name" value="DdrB_dom"/>
</dbReference>
<feature type="domain" description="DdrB-like" evidence="1">
    <location>
        <begin position="502"/>
        <end position="633"/>
    </location>
</feature>
<name>A0A2W5SSQ7_VARPD</name>
<evidence type="ECO:0000313" key="2">
    <source>
        <dbReference type="EMBL" id="PZQ77780.1"/>
    </source>
</evidence>
<dbReference type="AlphaFoldDB" id="A0A2W5SSQ7"/>